<feature type="region of interest" description="Disordered" evidence="9">
    <location>
        <begin position="1162"/>
        <end position="1194"/>
    </location>
</feature>
<dbReference type="EC" id="3.2.1.21" evidence="3"/>
<dbReference type="InterPro" id="IPR013904">
    <property type="entry name" value="RXT2_N"/>
</dbReference>
<dbReference type="FunFam" id="2.60.40.10:FF:000495">
    <property type="entry name" value="Periplasmic beta-glucosidase"/>
    <property type="match status" value="1"/>
</dbReference>
<keyword evidence="10" id="KW-0732">Signal</keyword>
<evidence type="ECO:0000256" key="2">
    <source>
        <dbReference type="ARBA" id="ARBA00005336"/>
    </source>
</evidence>
<evidence type="ECO:0000256" key="6">
    <source>
        <dbReference type="ARBA" id="ARBA00023277"/>
    </source>
</evidence>
<dbReference type="PANTHER" id="PTHR30620:SF117">
    <property type="entry name" value="BETA-1,4-XYLOSIDASE (EUROFUNG)"/>
    <property type="match status" value="1"/>
</dbReference>
<keyword evidence="13" id="KW-1185">Reference proteome</keyword>
<name>A0A8H5T6K4_FUSCI</name>
<dbReference type="FunFam" id="3.40.50.1700:FF:000009">
    <property type="entry name" value="Periplasmic beta-glucosidase"/>
    <property type="match status" value="1"/>
</dbReference>
<keyword evidence="5" id="KW-0325">Glycoprotein</keyword>
<dbReference type="InterPro" id="IPR026891">
    <property type="entry name" value="Fn3-like"/>
</dbReference>
<reference evidence="12 13" key="2">
    <citation type="submission" date="2020-05" db="EMBL/GenBank/DDBJ databases">
        <title>Identification and distribution of gene clusters putatively required for synthesis of sphingolipid metabolism inhibitors in phylogenetically diverse species of the filamentous fungus Fusarium.</title>
        <authorList>
            <person name="Kim H.-S."/>
            <person name="Busman M."/>
            <person name="Brown D.W."/>
            <person name="Divon H."/>
            <person name="Uhlig S."/>
            <person name="Proctor R.H."/>
        </authorList>
    </citation>
    <scope>NUCLEOTIDE SEQUENCE [LARGE SCALE GENOMIC DNA]</scope>
    <source>
        <strain evidence="12 13">NRRL 25331</strain>
    </source>
</reference>
<dbReference type="PRINTS" id="PR00133">
    <property type="entry name" value="GLHYDRLASE3"/>
</dbReference>
<gene>
    <name evidence="12" type="ORF">FCIRC_11169</name>
</gene>
<comment type="caution">
    <text evidence="12">The sequence shown here is derived from an EMBL/GenBank/DDBJ whole genome shotgun (WGS) entry which is preliminary data.</text>
</comment>
<evidence type="ECO:0000256" key="1">
    <source>
        <dbReference type="ARBA" id="ARBA00000448"/>
    </source>
</evidence>
<comment type="similarity">
    <text evidence="2">Belongs to the glycosyl hydrolase 3 family.</text>
</comment>
<evidence type="ECO:0000256" key="8">
    <source>
        <dbReference type="ARBA" id="ARBA00023326"/>
    </source>
</evidence>
<sequence>MKLSGYLCAAVLAVAGQAAKDNPVYKDPKASIDDRVEDLLKRMTIQDKAAQLIQGDMTNYLNLTDETVNKTGLVWNFKYRANSIWTGLYANMTTIKKAAKLGQDYLAKETELGNPIGMGCSFNPELIEKMADVIATESRAIGINQLFSPQVDLARELRFGRVEECFSEDPYLAGEMGYRYVKGLQAGGVSAMVKHYAAFATPEQGINTGPVHGGERELRSLYLPPFKRAIIDGGATSIMSSYNSYDGVPVVSDSYLLTNILREEWGYKYYVISDAGGTARLAQAFYVCPLEDDECITLETLPAGNDAEMGGGYWSFEIIPELVKAGKLDEKVVDTAVSRVLRSKFEMGLFEKPFTGVADDKIWDYVNTKAHKKVARQLDAESIVLLENHENILPLKKDANVAVIGPMAHGYVNYGDYVIHTAMTRGVTPYDGIKAASKGKVTFTQGCERWSTDESGFKEAVAAAEAADVAVVVVGTWSRDQNELWAGMNATTGEHIDVSNLNLIGAMPKLVKAIIETGKPTVVVYSSGKPITEPWISEEASALIQQFYQSQEGGHALADILYGNVNPSGKLSVSFPYDVGTTPIYYDHLNSARAWPNPGKIYENGTLKFGSNYVLENPEALYTFGYGLSYSKFDFSNISVSKKNVTATDTVTVSVDVSNKSNRDGSEVVQLYVKDMLASVDVARYQLKGFKKVAVKAGKTQTVKIDLKVEDWGLWNRKMKYVVEPGDFTVFVGNSSENFKGNVTVTVSLRPEMWSWATGRRAASLLVPASPRRPSTVGPNLLIVSFPASTRLFSRTETQPYTRGLPTTFERLFSSLDAPKRPALPRRFAHTSHRFDISFHPLSAMASQQILFAETIAGMKKAFKRKSYESDSDSEIESYSNRGHKLKKQARFARQGQLVPNNGPSSYKEYVEYGGVRRSILYRNPPLVDEEGYEIDSDDEDEERVQEAEASAAEMNPYANIQIERVDILAPLTASTALPTHPTLSKPFTSKTLTRLVDQSCDIMRKENRSLWRVRHLLTSLCGDYTWIPCEMMVRPADVELYTDNHTAQHLLALSQAVSALPRITNGDLQQGNGVEQVNAVPDTTFDGEPTDKDPAEDADITMTDAGTADPDDSLVEDGDENAKVEAEKDGAGTASNMPNGEQVPAAQTDKIDFVGEATNGVNEHTNEQGTNEMDATRAEATAKPSGSDAHQQTESAETIGADVFMISDGDDDFIHPMFLAPSGARPDRDIGLPDQEAEDIRRLLALYVQKQEEVCRGAKKLFLGLLKAEQMRKNVLHWSKAEAHSGLNRDMSDGEDWYDKEEWGLTEDLKKGQDEEEEDVQTTGKKTRNRRQ</sequence>
<evidence type="ECO:0000256" key="10">
    <source>
        <dbReference type="SAM" id="SignalP"/>
    </source>
</evidence>
<keyword evidence="4" id="KW-0378">Hydrolase</keyword>
<evidence type="ECO:0000259" key="11">
    <source>
        <dbReference type="SMART" id="SM01217"/>
    </source>
</evidence>
<dbReference type="InterPro" id="IPR051915">
    <property type="entry name" value="Cellulose_Degrad_GH3"/>
</dbReference>
<evidence type="ECO:0000313" key="13">
    <source>
        <dbReference type="Proteomes" id="UP000572754"/>
    </source>
</evidence>
<dbReference type="PANTHER" id="PTHR30620">
    <property type="entry name" value="PERIPLASMIC BETA-GLUCOSIDASE-RELATED"/>
    <property type="match status" value="1"/>
</dbReference>
<dbReference type="Pfam" id="PF08595">
    <property type="entry name" value="RXT2_N"/>
    <property type="match status" value="1"/>
</dbReference>
<dbReference type="InterPro" id="IPR036962">
    <property type="entry name" value="Glyco_hydro_3_N_sf"/>
</dbReference>
<evidence type="ECO:0000256" key="7">
    <source>
        <dbReference type="ARBA" id="ARBA00023295"/>
    </source>
</evidence>
<feature type="signal peptide" evidence="10">
    <location>
        <begin position="1"/>
        <end position="18"/>
    </location>
</feature>
<keyword evidence="6" id="KW-0119">Carbohydrate metabolism</keyword>
<protein>
    <recommendedName>
        <fullName evidence="3">beta-glucosidase</fullName>
        <ecNumber evidence="3">3.2.1.21</ecNumber>
    </recommendedName>
</protein>
<keyword evidence="8" id="KW-0624">Polysaccharide degradation</keyword>
<dbReference type="InterPro" id="IPR002772">
    <property type="entry name" value="Glyco_hydro_3_C"/>
</dbReference>
<feature type="compositionally biased region" description="Polar residues" evidence="9">
    <location>
        <begin position="1162"/>
        <end position="1174"/>
    </location>
</feature>
<feature type="region of interest" description="Disordered" evidence="9">
    <location>
        <begin position="1309"/>
        <end position="1333"/>
    </location>
</feature>
<keyword evidence="7" id="KW-0326">Glycosidase</keyword>
<dbReference type="GO" id="GO:0009251">
    <property type="term" value="P:glucan catabolic process"/>
    <property type="evidence" value="ECO:0007669"/>
    <property type="project" value="TreeGrafter"/>
</dbReference>
<feature type="region of interest" description="Disordered" evidence="9">
    <location>
        <begin position="1081"/>
        <end position="1121"/>
    </location>
</feature>
<dbReference type="Proteomes" id="UP000572754">
    <property type="component" value="Unassembled WGS sequence"/>
</dbReference>
<dbReference type="InterPro" id="IPR013783">
    <property type="entry name" value="Ig-like_fold"/>
</dbReference>
<dbReference type="Gene3D" id="2.60.40.10">
    <property type="entry name" value="Immunoglobulins"/>
    <property type="match status" value="1"/>
</dbReference>
<evidence type="ECO:0000256" key="5">
    <source>
        <dbReference type="ARBA" id="ARBA00023180"/>
    </source>
</evidence>
<reference evidence="13" key="1">
    <citation type="journal article" date="2020" name="BMC Genomics">
        <title>Correction to: Identification and distribution of gene clusters required for synthesis of sphingolipid metabolism inhibitors in diverse species of the filamentous fungus Fusarium.</title>
        <authorList>
            <person name="Kim H.S."/>
            <person name="Lohmar J.M."/>
            <person name="Busman M."/>
            <person name="Brown D.W."/>
            <person name="Naumann T.A."/>
            <person name="Divon H.H."/>
            <person name="Lysoe E."/>
            <person name="Uhlig S."/>
            <person name="Proctor R.H."/>
        </authorList>
    </citation>
    <scope>NUCLEOTIDE SEQUENCE [LARGE SCALE GENOMIC DNA]</scope>
    <source>
        <strain evidence="13">NRRL 25331</strain>
    </source>
</reference>
<evidence type="ECO:0000313" key="12">
    <source>
        <dbReference type="EMBL" id="KAF5663464.1"/>
    </source>
</evidence>
<dbReference type="InterPro" id="IPR001764">
    <property type="entry name" value="Glyco_hydro_3_N"/>
</dbReference>
<evidence type="ECO:0000256" key="9">
    <source>
        <dbReference type="SAM" id="MobiDB-lite"/>
    </source>
</evidence>
<dbReference type="Gene3D" id="3.20.20.300">
    <property type="entry name" value="Glycoside hydrolase, family 3, N-terminal domain"/>
    <property type="match status" value="1"/>
</dbReference>
<feature type="compositionally biased region" description="Acidic residues" evidence="9">
    <location>
        <begin position="1110"/>
        <end position="1120"/>
    </location>
</feature>
<proteinExistence type="inferred from homology"/>
<comment type="catalytic activity">
    <reaction evidence="1">
        <text>Hydrolysis of terminal, non-reducing beta-D-glucosyl residues with release of beta-D-glucose.</text>
        <dbReference type="EC" id="3.2.1.21"/>
    </reaction>
</comment>
<feature type="chain" id="PRO_5034277944" description="beta-glucosidase" evidence="10">
    <location>
        <begin position="19"/>
        <end position="1333"/>
    </location>
</feature>
<dbReference type="Pfam" id="PF01915">
    <property type="entry name" value="Glyco_hydro_3_C"/>
    <property type="match status" value="1"/>
</dbReference>
<dbReference type="SMART" id="SM01217">
    <property type="entry name" value="Fn3_like"/>
    <property type="match status" value="1"/>
</dbReference>
<dbReference type="Gene3D" id="3.40.50.1700">
    <property type="entry name" value="Glycoside hydrolase family 3 C-terminal domain"/>
    <property type="match status" value="1"/>
</dbReference>
<dbReference type="SUPFAM" id="SSF52279">
    <property type="entry name" value="Beta-D-glucan exohydrolase, C-terminal domain"/>
    <property type="match status" value="1"/>
</dbReference>
<dbReference type="Pfam" id="PF14310">
    <property type="entry name" value="Fn3-like"/>
    <property type="match status" value="1"/>
</dbReference>
<feature type="domain" description="Fibronectin type III-like" evidence="11">
    <location>
        <begin position="667"/>
        <end position="736"/>
    </location>
</feature>
<dbReference type="Pfam" id="PF00933">
    <property type="entry name" value="Glyco_hydro_3"/>
    <property type="match status" value="1"/>
</dbReference>
<dbReference type="InterPro" id="IPR017853">
    <property type="entry name" value="GH"/>
</dbReference>
<dbReference type="GO" id="GO:0008422">
    <property type="term" value="F:beta-glucosidase activity"/>
    <property type="evidence" value="ECO:0007669"/>
    <property type="project" value="UniProtKB-EC"/>
</dbReference>
<evidence type="ECO:0000256" key="4">
    <source>
        <dbReference type="ARBA" id="ARBA00022801"/>
    </source>
</evidence>
<evidence type="ECO:0000256" key="3">
    <source>
        <dbReference type="ARBA" id="ARBA00012744"/>
    </source>
</evidence>
<dbReference type="EMBL" id="JAAQPE010000432">
    <property type="protein sequence ID" value="KAF5663464.1"/>
    <property type="molecule type" value="Genomic_DNA"/>
</dbReference>
<accession>A0A8H5T6K4</accession>
<organism evidence="12 13">
    <name type="scientific">Fusarium circinatum</name>
    <name type="common">Pitch canker fungus</name>
    <name type="synonym">Gibberella circinata</name>
    <dbReference type="NCBI Taxonomy" id="48490"/>
    <lineage>
        <taxon>Eukaryota</taxon>
        <taxon>Fungi</taxon>
        <taxon>Dikarya</taxon>
        <taxon>Ascomycota</taxon>
        <taxon>Pezizomycotina</taxon>
        <taxon>Sordariomycetes</taxon>
        <taxon>Hypocreomycetidae</taxon>
        <taxon>Hypocreales</taxon>
        <taxon>Nectriaceae</taxon>
        <taxon>Fusarium</taxon>
        <taxon>Fusarium fujikuroi species complex</taxon>
    </lineage>
</organism>
<dbReference type="InterPro" id="IPR036881">
    <property type="entry name" value="Glyco_hydro_3_C_sf"/>
</dbReference>
<dbReference type="SUPFAM" id="SSF51445">
    <property type="entry name" value="(Trans)glycosidases"/>
    <property type="match status" value="1"/>
</dbReference>